<reference evidence="4 5" key="1">
    <citation type="submission" date="2016-10" db="EMBL/GenBank/DDBJ databases">
        <authorList>
            <person name="Varghese N."/>
            <person name="Submissions S."/>
        </authorList>
    </citation>
    <scope>NUCLEOTIDE SEQUENCE [LARGE SCALE GENOMIC DNA]</scope>
    <source>
        <strain evidence="2 5">CDM_1</strain>
        <strain evidence="4">CDM_6</strain>
    </source>
</reference>
<dbReference type="AlphaFoldDB" id="A0A1G6KR90"/>
<evidence type="ECO:0000313" key="4">
    <source>
        <dbReference type="Proteomes" id="UP000199320"/>
    </source>
</evidence>
<dbReference type="Proteomes" id="UP000324021">
    <property type="component" value="Unassembled WGS sequence"/>
</dbReference>
<dbReference type="EMBL" id="FMZP01000003">
    <property type="protein sequence ID" value="SDC33358.1"/>
    <property type="molecule type" value="Genomic_DNA"/>
</dbReference>
<dbReference type="STRING" id="392421.SAMN04488694_103264"/>
<reference evidence="3" key="2">
    <citation type="submission" date="2016-10" db="EMBL/GenBank/DDBJ databases">
        <authorList>
            <person name="de Groot N.N."/>
        </authorList>
    </citation>
    <scope>NUCLEOTIDE SEQUENCE [LARGE SCALE GENOMIC DNA]</scope>
    <source>
        <strain evidence="3">CDM_6</strain>
    </source>
</reference>
<evidence type="ECO:0000313" key="2">
    <source>
        <dbReference type="EMBL" id="SDC33358.1"/>
    </source>
</evidence>
<gene>
    <name evidence="3" type="ORF">SAMN04488694_103264</name>
    <name evidence="2" type="ORF">SAMN05192552_100344</name>
</gene>
<name>A0A1G6KR90_9EURY</name>
<evidence type="ECO:0000313" key="5">
    <source>
        <dbReference type="Proteomes" id="UP000324021"/>
    </source>
</evidence>
<organism evidence="2 5">
    <name type="scientific">Natrinema hispanicum</name>
    <dbReference type="NCBI Taxonomy" id="392421"/>
    <lineage>
        <taxon>Archaea</taxon>
        <taxon>Methanobacteriati</taxon>
        <taxon>Methanobacteriota</taxon>
        <taxon>Stenosarchaea group</taxon>
        <taxon>Halobacteria</taxon>
        <taxon>Halobacteriales</taxon>
        <taxon>Natrialbaceae</taxon>
        <taxon>Natrinema</taxon>
    </lineage>
</organism>
<proteinExistence type="predicted"/>
<evidence type="ECO:0000313" key="3">
    <source>
        <dbReference type="EMBL" id="SET07190.1"/>
    </source>
</evidence>
<accession>A0A1G6KR90</accession>
<evidence type="ECO:0000256" key="1">
    <source>
        <dbReference type="SAM" id="MobiDB-lite"/>
    </source>
</evidence>
<feature type="region of interest" description="Disordered" evidence="1">
    <location>
        <begin position="1"/>
        <end position="34"/>
    </location>
</feature>
<protein>
    <submittedName>
        <fullName evidence="2">Uncharacterized protein</fullName>
    </submittedName>
</protein>
<dbReference type="Proteomes" id="UP000199320">
    <property type="component" value="Unassembled WGS sequence"/>
</dbReference>
<sequence length="34" mass="3621">MNCRSNLEGNVFQKMSDAGTGEALKMGMTQAGKD</sequence>
<keyword evidence="4" id="KW-1185">Reference proteome</keyword>
<dbReference type="EMBL" id="FOIC01000003">
    <property type="protein sequence ID" value="SET07190.1"/>
    <property type="molecule type" value="Genomic_DNA"/>
</dbReference>